<keyword evidence="2" id="KW-0378">Hydrolase</keyword>
<evidence type="ECO:0000256" key="1">
    <source>
        <dbReference type="ARBA" id="ARBA00010088"/>
    </source>
</evidence>
<dbReference type="PANTHER" id="PTHR43248">
    <property type="entry name" value="2-SUCCINYL-6-HYDROXY-2,4-CYCLOHEXADIENE-1-CARBOXYLATE SYNTHASE"/>
    <property type="match status" value="1"/>
</dbReference>
<dbReference type="SUPFAM" id="SSF53474">
    <property type="entry name" value="alpha/beta-Hydrolases"/>
    <property type="match status" value="2"/>
</dbReference>
<accession>A0A6A5X844</accession>
<dbReference type="Pfam" id="PF08386">
    <property type="entry name" value="Abhydrolase_4"/>
    <property type="match status" value="1"/>
</dbReference>
<proteinExistence type="inferred from homology"/>
<name>A0A6A5X844_9PLEO</name>
<evidence type="ECO:0000256" key="3">
    <source>
        <dbReference type="SAM" id="SignalP"/>
    </source>
</evidence>
<protein>
    <recommendedName>
        <fullName evidence="4">Peptidase S33 tripeptidyl aminopeptidase-like C-terminal domain-containing protein</fullName>
    </recommendedName>
</protein>
<evidence type="ECO:0000259" key="4">
    <source>
        <dbReference type="Pfam" id="PF08386"/>
    </source>
</evidence>
<evidence type="ECO:0000256" key="2">
    <source>
        <dbReference type="ARBA" id="ARBA00022801"/>
    </source>
</evidence>
<evidence type="ECO:0000313" key="5">
    <source>
        <dbReference type="EMBL" id="KAF2009112.1"/>
    </source>
</evidence>
<keyword evidence="3" id="KW-0732">Signal</keyword>
<dbReference type="Gene3D" id="3.40.50.1820">
    <property type="entry name" value="alpha/beta hydrolase"/>
    <property type="match status" value="1"/>
</dbReference>
<gene>
    <name evidence="5" type="ORF">BU24DRAFT_359054</name>
</gene>
<organism evidence="5 6">
    <name type="scientific">Aaosphaeria arxii CBS 175.79</name>
    <dbReference type="NCBI Taxonomy" id="1450172"/>
    <lineage>
        <taxon>Eukaryota</taxon>
        <taxon>Fungi</taxon>
        <taxon>Dikarya</taxon>
        <taxon>Ascomycota</taxon>
        <taxon>Pezizomycotina</taxon>
        <taxon>Dothideomycetes</taxon>
        <taxon>Pleosporomycetidae</taxon>
        <taxon>Pleosporales</taxon>
        <taxon>Pleosporales incertae sedis</taxon>
        <taxon>Aaosphaeria</taxon>
    </lineage>
</organism>
<dbReference type="AlphaFoldDB" id="A0A6A5X844"/>
<dbReference type="InterPro" id="IPR013595">
    <property type="entry name" value="Pept_S33_TAP-like_C"/>
</dbReference>
<dbReference type="GeneID" id="54281418"/>
<dbReference type="RefSeq" id="XP_033377451.1">
    <property type="nucleotide sequence ID" value="XM_033524021.1"/>
</dbReference>
<evidence type="ECO:0000313" key="6">
    <source>
        <dbReference type="Proteomes" id="UP000799778"/>
    </source>
</evidence>
<dbReference type="EMBL" id="ML978080">
    <property type="protein sequence ID" value="KAF2009112.1"/>
    <property type="molecule type" value="Genomic_DNA"/>
</dbReference>
<feature type="signal peptide" evidence="3">
    <location>
        <begin position="1"/>
        <end position="20"/>
    </location>
</feature>
<dbReference type="InterPro" id="IPR051601">
    <property type="entry name" value="Serine_prot/Carboxylest_S33"/>
</dbReference>
<feature type="chain" id="PRO_5025601475" description="Peptidase S33 tripeptidyl aminopeptidase-like C-terminal domain-containing protein" evidence="3">
    <location>
        <begin position="21"/>
        <end position="517"/>
    </location>
</feature>
<dbReference type="PANTHER" id="PTHR43248:SF25">
    <property type="entry name" value="AB HYDROLASE-1 DOMAIN-CONTAINING PROTEIN-RELATED"/>
    <property type="match status" value="1"/>
</dbReference>
<dbReference type="OrthoDB" id="425534at2759"/>
<dbReference type="GO" id="GO:0016787">
    <property type="term" value="F:hydrolase activity"/>
    <property type="evidence" value="ECO:0007669"/>
    <property type="project" value="UniProtKB-KW"/>
</dbReference>
<keyword evidence="6" id="KW-1185">Reference proteome</keyword>
<reference evidence="5" key="1">
    <citation type="journal article" date="2020" name="Stud. Mycol.">
        <title>101 Dothideomycetes genomes: a test case for predicting lifestyles and emergence of pathogens.</title>
        <authorList>
            <person name="Haridas S."/>
            <person name="Albert R."/>
            <person name="Binder M."/>
            <person name="Bloem J."/>
            <person name="Labutti K."/>
            <person name="Salamov A."/>
            <person name="Andreopoulos B."/>
            <person name="Baker S."/>
            <person name="Barry K."/>
            <person name="Bills G."/>
            <person name="Bluhm B."/>
            <person name="Cannon C."/>
            <person name="Castanera R."/>
            <person name="Culley D."/>
            <person name="Daum C."/>
            <person name="Ezra D."/>
            <person name="Gonzalez J."/>
            <person name="Henrissat B."/>
            <person name="Kuo A."/>
            <person name="Liang C."/>
            <person name="Lipzen A."/>
            <person name="Lutzoni F."/>
            <person name="Magnuson J."/>
            <person name="Mondo S."/>
            <person name="Nolan M."/>
            <person name="Ohm R."/>
            <person name="Pangilinan J."/>
            <person name="Park H.-J."/>
            <person name="Ramirez L."/>
            <person name="Alfaro M."/>
            <person name="Sun H."/>
            <person name="Tritt A."/>
            <person name="Yoshinaga Y."/>
            <person name="Zwiers L.-H."/>
            <person name="Turgeon B."/>
            <person name="Goodwin S."/>
            <person name="Spatafora J."/>
            <person name="Crous P."/>
            <person name="Grigoriev I."/>
        </authorList>
    </citation>
    <scope>NUCLEOTIDE SEQUENCE</scope>
    <source>
        <strain evidence="5">CBS 175.79</strain>
    </source>
</reference>
<feature type="domain" description="Peptidase S33 tripeptidyl aminopeptidase-like C-terminal" evidence="4">
    <location>
        <begin position="412"/>
        <end position="505"/>
    </location>
</feature>
<sequence>MLRNLYALTFFFFASTKAWSSTNNQYVRQQNGITWRVCPQELHELDNSNRTFECGTLSVPLDYTNNSSSQRINLEIIRVPATKEPRKGSIFFNFGGPGGDGLTNMAGSASNIQPITGGYHDLISWNPRGTGNTLSFSCYENSTDRALADVALHNPLANATADGSALGRAFAEGKLFADQCKQMQNATGEYVGTAFTIRDMFRILDNLDEEGRLQYWGMSYGTVLGATALSMFPDRIYRAVLDGVQNSHEYYHTFGDPEMYTDFDVTWNEFLKACMENPDTCALSRHAPSAGELAAKMDHMLDDLKLNPFSAGHSIIDYNLVRRNFFADIYNPVSYSRFATTLEAVLVRNVTALSALLAEDHAFEVPTMAETLPAVRCSDKFPRSETLGPVNVELEDRLYKTSARFGDNPSFTMSACAQWGFKAKERYNGQFYAKTNFPALFIGNTWDPVTPLKSAYNMSEGFEGSVVLQHNGHGHMTFAQPSSCTSKYIADYFVNGTLPEPGTVCEPDAPLFRKPVT</sequence>
<dbReference type="InterPro" id="IPR029058">
    <property type="entry name" value="AB_hydrolase_fold"/>
</dbReference>
<comment type="similarity">
    <text evidence="1">Belongs to the peptidase S33 family.</text>
</comment>
<dbReference type="Proteomes" id="UP000799778">
    <property type="component" value="Unassembled WGS sequence"/>
</dbReference>